<organism evidence="2">
    <name type="scientific">Tanacetum cinerariifolium</name>
    <name type="common">Dalmatian daisy</name>
    <name type="synonym">Chrysanthemum cinerariifolium</name>
    <dbReference type="NCBI Taxonomy" id="118510"/>
    <lineage>
        <taxon>Eukaryota</taxon>
        <taxon>Viridiplantae</taxon>
        <taxon>Streptophyta</taxon>
        <taxon>Embryophyta</taxon>
        <taxon>Tracheophyta</taxon>
        <taxon>Spermatophyta</taxon>
        <taxon>Magnoliopsida</taxon>
        <taxon>eudicotyledons</taxon>
        <taxon>Gunneridae</taxon>
        <taxon>Pentapetalae</taxon>
        <taxon>asterids</taxon>
        <taxon>campanulids</taxon>
        <taxon>Asterales</taxon>
        <taxon>Asteraceae</taxon>
        <taxon>Asteroideae</taxon>
        <taxon>Anthemideae</taxon>
        <taxon>Anthemidinae</taxon>
        <taxon>Tanacetum</taxon>
    </lineage>
</organism>
<evidence type="ECO:0000256" key="1">
    <source>
        <dbReference type="SAM" id="MobiDB-lite"/>
    </source>
</evidence>
<accession>A0A6L2NIW5</accession>
<name>A0A6L2NIW5_TANCI</name>
<evidence type="ECO:0000313" key="2">
    <source>
        <dbReference type="EMBL" id="GEU86143.1"/>
    </source>
</evidence>
<protein>
    <recommendedName>
        <fullName evidence="3">Reverse transcriptase domain-containing protein</fullName>
    </recommendedName>
</protein>
<gene>
    <name evidence="2" type="ORF">Tci_058121</name>
</gene>
<proteinExistence type="predicted"/>
<comment type="caution">
    <text evidence="2">The sequence shown here is derived from an EMBL/GenBank/DDBJ whole genome shotgun (WGS) entry which is preliminary data.</text>
</comment>
<sequence>MSLFHQRQCHGCGQPCDGYYFESCHSVQDKESLENPFNEIAVSKPDNESDLELEATTDTELSSTEDIHPFAVQEPPQDSDICQLIREECCVEVPKQQKQKMEDTMLELVKFCQEKEFLCIHDDVDNLIESALDSKLLLINLNPQRLDKKEQKVKNVVEQPAKHRNHIAPIQSTKEPEHSLSMGYEHFSITPETESDAENLLPILSKCEVTLEDEIECDMPAKDDCSPVFTTFLNPLFKDDDNFDSSDDESLLDADVPAEEFKIYSSPLSDEDKINSDKLDPHCFNIESDFVKSLHNQIPKSDFDFEEEIRLIENLLYDNSFPRPPKELDAEIVDTIIESIPLPIPVQDGDSQQEEIDIVTKTDDVLPSSIENFADDPEGDICFLEELLINDSILSGELSDANFMENPLIPRPPPKPSDVETDAGEEIAVVMIDKDKFDDDYQIFMFDKVFSLLSAESEDTIFYPGLFLDD</sequence>
<reference evidence="2" key="1">
    <citation type="journal article" date="2019" name="Sci. Rep.">
        <title>Draft genome of Tanacetum cinerariifolium, the natural source of mosquito coil.</title>
        <authorList>
            <person name="Yamashiro T."/>
            <person name="Shiraishi A."/>
            <person name="Satake H."/>
            <person name="Nakayama K."/>
        </authorList>
    </citation>
    <scope>NUCLEOTIDE SEQUENCE</scope>
</reference>
<feature type="region of interest" description="Disordered" evidence="1">
    <location>
        <begin position="42"/>
        <end position="62"/>
    </location>
</feature>
<evidence type="ECO:0008006" key="3">
    <source>
        <dbReference type="Google" id="ProtNLM"/>
    </source>
</evidence>
<feature type="compositionally biased region" description="Acidic residues" evidence="1">
    <location>
        <begin position="48"/>
        <end position="57"/>
    </location>
</feature>
<dbReference type="AlphaFoldDB" id="A0A6L2NIW5"/>
<dbReference type="EMBL" id="BKCJ010009258">
    <property type="protein sequence ID" value="GEU86143.1"/>
    <property type="molecule type" value="Genomic_DNA"/>
</dbReference>